<dbReference type="NCBIfam" id="NF002367">
    <property type="entry name" value="PRK01346.1-4"/>
    <property type="match status" value="1"/>
</dbReference>
<dbReference type="Gene3D" id="3.40.630.30">
    <property type="match status" value="2"/>
</dbReference>
<reference evidence="8" key="1">
    <citation type="journal article" date="2019" name="Int. J. Syst. Evol. Microbiol.">
        <title>The Global Catalogue of Microorganisms (GCM) 10K type strain sequencing project: providing services to taxonomists for standard genome sequencing and annotation.</title>
        <authorList>
            <consortium name="The Broad Institute Genomics Platform"/>
            <consortium name="The Broad Institute Genome Sequencing Center for Infectious Disease"/>
            <person name="Wu L."/>
            <person name="Ma J."/>
        </authorList>
    </citation>
    <scope>NUCLEOTIDE SEQUENCE [LARGE SCALE GENOMIC DNA]</scope>
    <source>
        <strain evidence="8">CGMCC 4.7330</strain>
    </source>
</reference>
<feature type="binding site" evidence="5">
    <location>
        <begin position="120"/>
        <end position="121"/>
    </location>
    <ligand>
        <name>acetyl-CoA</name>
        <dbReference type="ChEBI" id="CHEBI:57288"/>
    </ligand>
</feature>
<dbReference type="InterPro" id="IPR016181">
    <property type="entry name" value="Acyl_CoA_acyltransferase"/>
</dbReference>
<feature type="binding site" evidence="5">
    <location>
        <begin position="92"/>
        <end position="97"/>
    </location>
    <ligand>
        <name>acetyl-CoA</name>
        <dbReference type="ChEBI" id="CHEBI:57288"/>
    </ligand>
</feature>
<protein>
    <submittedName>
        <fullName evidence="7">GNAT family N-acetyltransferase</fullName>
    </submittedName>
</protein>
<dbReference type="Pfam" id="PF13530">
    <property type="entry name" value="SCP2_2"/>
    <property type="match status" value="1"/>
</dbReference>
<evidence type="ECO:0000256" key="1">
    <source>
        <dbReference type="ARBA" id="ARBA00009213"/>
    </source>
</evidence>
<evidence type="ECO:0000259" key="6">
    <source>
        <dbReference type="PROSITE" id="PS51186"/>
    </source>
</evidence>
<evidence type="ECO:0000256" key="4">
    <source>
        <dbReference type="ARBA" id="ARBA00023315"/>
    </source>
</evidence>
<dbReference type="SUPFAM" id="SSF55718">
    <property type="entry name" value="SCP-like"/>
    <property type="match status" value="1"/>
</dbReference>
<evidence type="ECO:0000256" key="5">
    <source>
        <dbReference type="HAMAP-Rule" id="MF_01812"/>
    </source>
</evidence>
<feature type="active site" description="Proton donor" evidence="5">
    <location>
        <position position="125"/>
    </location>
</feature>
<sequence>MTPHPAARVRPAEKADLAAIRLLIETAFGTRFDPAELEHIWALFPVDRALVAEADGRVVGHTHSGPMTITVPGAELPAIGISGVAVAAPQRRRGVLRALCLEQHRQIAAEGVPLAALTASEGGIYGRFGYGPSARENRIRLDRRFARFLPTAPDPGGVRQVSVPEAEPELRRIYEAWRRVTPGAQQRPDAAWALRFADPVRMRGGGGDLFAFLHPGGYALYRHHGDQSIEIKEMRTLTAEAHAALWRALCGRDLSHDLVAGLPADDPLPYLLTDPRQVRTVGSYDTLWLRIMDVPAALTARRYDADLETVVAVDDPFLDAGGTFALRISGGVAECAPTTAEPELSMGLDVLGAIYLGAHPARAFAAAGRLLGAPGALRALERAFAWPRDAVLGWGF</sequence>
<keyword evidence="3 5" id="KW-0808">Transferase</keyword>
<feature type="binding site" evidence="5">
    <location>
        <begin position="84"/>
        <end position="86"/>
    </location>
    <ligand>
        <name>acetyl-CoA</name>
        <dbReference type="ChEBI" id="CHEBI:57288"/>
    </ligand>
</feature>
<dbReference type="PANTHER" id="PTHR37817">
    <property type="entry name" value="N-ACETYLTRANSFERASE EIS"/>
    <property type="match status" value="1"/>
</dbReference>
<keyword evidence="2" id="KW-1036">Host cytoplasmic vesicle</keyword>
<evidence type="ECO:0000313" key="8">
    <source>
        <dbReference type="Proteomes" id="UP001595696"/>
    </source>
</evidence>
<comment type="subunit">
    <text evidence="5">Homohexamer; trimer of dimers.</text>
</comment>
<dbReference type="Gene3D" id="3.30.1050.10">
    <property type="entry name" value="SCP2 sterol-binding domain"/>
    <property type="match status" value="1"/>
</dbReference>
<dbReference type="HAMAP" id="MF_01812">
    <property type="entry name" value="Eis"/>
    <property type="match status" value="1"/>
</dbReference>
<accession>A0ABV8DXD9</accession>
<dbReference type="RefSeq" id="WP_378614176.1">
    <property type="nucleotide sequence ID" value="NZ_JBHSAX010000017.1"/>
</dbReference>
<dbReference type="InterPro" id="IPR041380">
    <property type="entry name" value="Acetyltransf_17"/>
</dbReference>
<keyword evidence="4 5" id="KW-0012">Acyltransferase</keyword>
<proteinExistence type="inferred from homology"/>
<evidence type="ECO:0000256" key="2">
    <source>
        <dbReference type="ARBA" id="ARBA00022488"/>
    </source>
</evidence>
<keyword evidence="8" id="KW-1185">Reference proteome</keyword>
<dbReference type="Pfam" id="PF17668">
    <property type="entry name" value="Acetyltransf_17"/>
    <property type="match status" value="1"/>
</dbReference>
<dbReference type="InterPro" id="IPR022902">
    <property type="entry name" value="NAcTrfase_Eis"/>
</dbReference>
<dbReference type="InterPro" id="IPR036527">
    <property type="entry name" value="SCP2_sterol-bd_dom_sf"/>
</dbReference>
<feature type="domain" description="N-acetyltransferase" evidence="6">
    <location>
        <begin position="7"/>
        <end position="150"/>
    </location>
</feature>
<dbReference type="InterPro" id="IPR000182">
    <property type="entry name" value="GNAT_dom"/>
</dbReference>
<dbReference type="PROSITE" id="PS51186">
    <property type="entry name" value="GNAT"/>
    <property type="match status" value="1"/>
</dbReference>
<gene>
    <name evidence="7" type="ORF">ACFO0B_20750</name>
</gene>
<name>A0ABV8DXD9_9NOCA</name>
<comment type="caution">
    <text evidence="7">The sequence shown here is derived from an EMBL/GenBank/DDBJ whole genome shotgun (WGS) entry which is preliminary data.</text>
</comment>
<dbReference type="InterPro" id="IPR025559">
    <property type="entry name" value="Eis_dom"/>
</dbReference>
<dbReference type="EMBL" id="JBHSAX010000017">
    <property type="protein sequence ID" value="MFC3964419.1"/>
    <property type="molecule type" value="Genomic_DNA"/>
</dbReference>
<dbReference type="SUPFAM" id="SSF55729">
    <property type="entry name" value="Acyl-CoA N-acyltransferases (Nat)"/>
    <property type="match status" value="1"/>
</dbReference>
<evidence type="ECO:0000256" key="3">
    <source>
        <dbReference type="ARBA" id="ARBA00022679"/>
    </source>
</evidence>
<dbReference type="InterPro" id="IPR051554">
    <property type="entry name" value="Acetyltransferase_Eis"/>
</dbReference>
<feature type="active site" description="Proton acceptor; via carboxylate" evidence="5">
    <location>
        <position position="396"/>
    </location>
</feature>
<comment type="similarity">
    <text evidence="1 5">Belongs to the acetyltransferase Eis family.</text>
</comment>
<organism evidence="7 8">
    <name type="scientific">Nocardia jiangsuensis</name>
    <dbReference type="NCBI Taxonomy" id="1691563"/>
    <lineage>
        <taxon>Bacteria</taxon>
        <taxon>Bacillati</taxon>
        <taxon>Actinomycetota</taxon>
        <taxon>Actinomycetes</taxon>
        <taxon>Mycobacteriales</taxon>
        <taxon>Nocardiaceae</taxon>
        <taxon>Nocardia</taxon>
    </lineage>
</organism>
<dbReference type="Pfam" id="PF13527">
    <property type="entry name" value="Acetyltransf_9"/>
    <property type="match status" value="1"/>
</dbReference>
<dbReference type="PANTHER" id="PTHR37817:SF1">
    <property type="entry name" value="N-ACETYLTRANSFERASE EIS"/>
    <property type="match status" value="1"/>
</dbReference>
<dbReference type="Proteomes" id="UP001595696">
    <property type="component" value="Unassembled WGS sequence"/>
</dbReference>
<evidence type="ECO:0000313" key="7">
    <source>
        <dbReference type="EMBL" id="MFC3964419.1"/>
    </source>
</evidence>